<dbReference type="PANTHER" id="PTHR43969:SF9">
    <property type="entry name" value="GLUTATHIONE S TRANSFERASE D10, ISOFORM A-RELATED"/>
    <property type="match status" value="1"/>
</dbReference>
<name>A0A089X1Z7_TETCI</name>
<dbReference type="Gene3D" id="3.40.30.10">
    <property type="entry name" value="Glutaredoxin"/>
    <property type="match status" value="1"/>
</dbReference>
<dbReference type="SFLD" id="SFLDG00358">
    <property type="entry name" value="Main_(cytGST)"/>
    <property type="match status" value="1"/>
</dbReference>
<dbReference type="InterPro" id="IPR036249">
    <property type="entry name" value="Thioredoxin-like_sf"/>
</dbReference>
<dbReference type="Gene3D" id="1.20.1050.10">
    <property type="match status" value="1"/>
</dbReference>
<dbReference type="AlphaFoldDB" id="A0A089X1Z7"/>
<evidence type="ECO:0000256" key="1">
    <source>
        <dbReference type="ARBA" id="ARBA00011738"/>
    </source>
</evidence>
<dbReference type="InterPro" id="IPR004046">
    <property type="entry name" value="GST_C"/>
</dbReference>
<dbReference type="InterPro" id="IPR010987">
    <property type="entry name" value="Glutathione-S-Trfase_C-like"/>
</dbReference>
<comment type="subunit">
    <text evidence="1">Homodimer.</text>
</comment>
<dbReference type="InterPro" id="IPR004045">
    <property type="entry name" value="Glutathione_S-Trfase_N"/>
</dbReference>
<evidence type="ECO:0000259" key="3">
    <source>
        <dbReference type="PROSITE" id="PS50405"/>
    </source>
</evidence>
<protein>
    <submittedName>
        <fullName evidence="4">GST D3</fullName>
    </submittedName>
</protein>
<feature type="domain" description="GST C-terminal" evidence="3">
    <location>
        <begin position="88"/>
        <end position="210"/>
    </location>
</feature>
<sequence>MVIELYQLPLSSPCRQVLMVGKILNLPIQIKTVHLMKGEHLKPEFLKMNPFHCIPTLVDDGFALWESRAIMTYLVNKYAPESSLYPKDVKARATVDRWLYWDAGSLYASIFSYYSPIVWQKAKTDPANIAPCMDKIKLLDESLAKTKFLCGNTIILADLSCLATITTAKAVDLDISAYKNVDRWLKELESNYASWWKELVIDYDENFRAFLRDYLP</sequence>
<dbReference type="SFLD" id="SFLDG01153">
    <property type="entry name" value="Main.4:_Theta-like"/>
    <property type="match status" value="1"/>
</dbReference>
<organism evidence="4">
    <name type="scientific">Tetranychus cinnabarinus</name>
    <name type="common">Carmine spider mite</name>
    <name type="synonym">Acarus cinnabarinus</name>
    <dbReference type="NCBI Taxonomy" id="93129"/>
    <lineage>
        <taxon>Eukaryota</taxon>
        <taxon>Metazoa</taxon>
        <taxon>Ecdysozoa</taxon>
        <taxon>Arthropoda</taxon>
        <taxon>Chelicerata</taxon>
        <taxon>Arachnida</taxon>
        <taxon>Acari</taxon>
        <taxon>Acariformes</taxon>
        <taxon>Trombidiformes</taxon>
        <taxon>Prostigmata</taxon>
        <taxon>Eleutherengona</taxon>
        <taxon>Raphignathae</taxon>
        <taxon>Tetranychoidea</taxon>
        <taxon>Tetranychidae</taxon>
        <taxon>Tetranychus</taxon>
    </lineage>
</organism>
<reference evidence="4" key="1">
    <citation type="submission" date="2014-06" db="EMBL/GenBank/DDBJ databases">
        <title>Sequence cloning of GSTs from T. cinnabarinus.</title>
        <authorList>
            <person name="Shen G."/>
        </authorList>
    </citation>
    <scope>NUCLEOTIDE SEQUENCE</scope>
</reference>
<dbReference type="Pfam" id="PF00043">
    <property type="entry name" value="GST_C"/>
    <property type="match status" value="1"/>
</dbReference>
<dbReference type="CDD" id="cd03177">
    <property type="entry name" value="GST_C_Delta_Epsilon"/>
    <property type="match status" value="1"/>
</dbReference>
<dbReference type="FunFam" id="3.40.30.10:FF:000034">
    <property type="entry name" value="glutathione S-transferase 1"/>
    <property type="match status" value="1"/>
</dbReference>
<dbReference type="PROSITE" id="PS50404">
    <property type="entry name" value="GST_NTER"/>
    <property type="match status" value="1"/>
</dbReference>
<dbReference type="InterPro" id="IPR040079">
    <property type="entry name" value="Glutathione_S-Trfase"/>
</dbReference>
<dbReference type="InterPro" id="IPR036282">
    <property type="entry name" value="Glutathione-S-Trfase_C_sf"/>
</dbReference>
<feature type="domain" description="GST N-terminal" evidence="2">
    <location>
        <begin position="1"/>
        <end position="82"/>
    </location>
</feature>
<dbReference type="SUPFAM" id="SSF47616">
    <property type="entry name" value="GST C-terminal domain-like"/>
    <property type="match status" value="1"/>
</dbReference>
<dbReference type="FunFam" id="1.20.1050.10:FF:000007">
    <property type="entry name" value="Glutathione S-transferase 1-1"/>
    <property type="match status" value="1"/>
</dbReference>
<accession>A0A089X1Z7</accession>
<dbReference type="PROSITE" id="PS50405">
    <property type="entry name" value="GST_CTER"/>
    <property type="match status" value="1"/>
</dbReference>
<dbReference type="Pfam" id="PF13417">
    <property type="entry name" value="GST_N_3"/>
    <property type="match status" value="1"/>
</dbReference>
<dbReference type="GO" id="GO:0004364">
    <property type="term" value="F:glutathione transferase activity"/>
    <property type="evidence" value="ECO:0007669"/>
    <property type="project" value="TreeGrafter"/>
</dbReference>
<dbReference type="CDD" id="cd03045">
    <property type="entry name" value="GST_N_Delta_Epsilon"/>
    <property type="match status" value="1"/>
</dbReference>
<dbReference type="PANTHER" id="PTHR43969">
    <property type="entry name" value="GLUTATHIONE S TRANSFERASE D10, ISOFORM A-RELATED"/>
    <property type="match status" value="1"/>
</dbReference>
<evidence type="ECO:0000313" key="4">
    <source>
        <dbReference type="EMBL" id="AIR95621.1"/>
    </source>
</evidence>
<evidence type="ECO:0000259" key="2">
    <source>
        <dbReference type="PROSITE" id="PS50404"/>
    </source>
</evidence>
<dbReference type="SFLD" id="SFLDS00019">
    <property type="entry name" value="Glutathione_Transferase_(cytos"/>
    <property type="match status" value="1"/>
</dbReference>
<proteinExistence type="evidence at transcript level"/>
<dbReference type="GO" id="GO:0006749">
    <property type="term" value="P:glutathione metabolic process"/>
    <property type="evidence" value="ECO:0007669"/>
    <property type="project" value="TreeGrafter"/>
</dbReference>
<dbReference type="EMBL" id="KM076631">
    <property type="protein sequence ID" value="AIR95621.1"/>
    <property type="molecule type" value="mRNA"/>
</dbReference>
<dbReference type="SUPFAM" id="SSF52833">
    <property type="entry name" value="Thioredoxin-like"/>
    <property type="match status" value="1"/>
</dbReference>